<feature type="chain" id="PRO_5045523568" description="Lipoprotein" evidence="1">
    <location>
        <begin position="19"/>
        <end position="175"/>
    </location>
</feature>
<evidence type="ECO:0000256" key="1">
    <source>
        <dbReference type="SAM" id="SignalP"/>
    </source>
</evidence>
<gene>
    <name evidence="2" type="ORF">M0654_12680</name>
</gene>
<dbReference type="RefSeq" id="WP_248683421.1">
    <property type="nucleotide sequence ID" value="NZ_JALPRY010000014.1"/>
</dbReference>
<organism evidence="2 3">
    <name type="scientific">Neorhizobium turbinariae</name>
    <dbReference type="NCBI Taxonomy" id="2937795"/>
    <lineage>
        <taxon>Bacteria</taxon>
        <taxon>Pseudomonadati</taxon>
        <taxon>Pseudomonadota</taxon>
        <taxon>Alphaproteobacteria</taxon>
        <taxon>Hyphomicrobiales</taxon>
        <taxon>Rhizobiaceae</taxon>
        <taxon>Rhizobium/Agrobacterium group</taxon>
        <taxon>Neorhizobium</taxon>
    </lineage>
</organism>
<evidence type="ECO:0000313" key="2">
    <source>
        <dbReference type="EMBL" id="MCK8780840.1"/>
    </source>
</evidence>
<evidence type="ECO:0008006" key="4">
    <source>
        <dbReference type="Google" id="ProtNLM"/>
    </source>
</evidence>
<dbReference type="EMBL" id="JALPRY010000014">
    <property type="protein sequence ID" value="MCK8780840.1"/>
    <property type="molecule type" value="Genomic_DNA"/>
</dbReference>
<proteinExistence type="predicted"/>
<comment type="caution">
    <text evidence="2">The sequence shown here is derived from an EMBL/GenBank/DDBJ whole genome shotgun (WGS) entry which is preliminary data.</text>
</comment>
<dbReference type="Proteomes" id="UP001202827">
    <property type="component" value="Unassembled WGS sequence"/>
</dbReference>
<keyword evidence="3" id="KW-1185">Reference proteome</keyword>
<accession>A0ABT0ISI0</accession>
<reference evidence="2 3" key="1">
    <citation type="submission" date="2022-04" db="EMBL/GenBank/DDBJ databases">
        <title>Rhizobium coralii sp. nov., isolated from coral Turbinaria peltata.</title>
        <authorList>
            <person name="Sun H."/>
        </authorList>
    </citation>
    <scope>NUCLEOTIDE SEQUENCE [LARGE SCALE GENOMIC DNA]</scope>
    <source>
        <strain evidence="2 3">NTR19</strain>
    </source>
</reference>
<protein>
    <recommendedName>
        <fullName evidence="4">Lipoprotein</fullName>
    </recommendedName>
</protein>
<sequence>MKCLLLTCILAAPVGALASDHAAATFMKSCLDGGPSFTRTLDAAKREQWPPLAADMAMAFTPVGDPIAIEGWLTRDGSAGTFEAVVAFRAEASGKRVEGCTTAYSGSNAEAFEKALATDVKAKALGEEQGQDTVYKRYSAVIGGRHVAITLTLPRYPKGDDQVLASAVAEELVEN</sequence>
<name>A0ABT0ISI0_9HYPH</name>
<keyword evidence="1" id="KW-0732">Signal</keyword>
<feature type="signal peptide" evidence="1">
    <location>
        <begin position="1"/>
        <end position="18"/>
    </location>
</feature>
<evidence type="ECO:0000313" key="3">
    <source>
        <dbReference type="Proteomes" id="UP001202827"/>
    </source>
</evidence>